<dbReference type="Proteomes" id="UP000033428">
    <property type="component" value="Unassembled WGS sequence"/>
</dbReference>
<dbReference type="GO" id="GO:0005524">
    <property type="term" value="F:ATP binding"/>
    <property type="evidence" value="ECO:0007669"/>
    <property type="project" value="UniProtKB-KW"/>
</dbReference>
<dbReference type="SUPFAM" id="SSF140931">
    <property type="entry name" value="Fic-like"/>
    <property type="match status" value="1"/>
</dbReference>
<evidence type="ECO:0000313" key="5">
    <source>
        <dbReference type="EMBL" id="KJJ85787.1"/>
    </source>
</evidence>
<dbReference type="InterPro" id="IPR003812">
    <property type="entry name" value="Fido"/>
</dbReference>
<dbReference type="PANTHER" id="PTHR13504">
    <property type="entry name" value="FIDO DOMAIN-CONTAINING PROTEIN DDB_G0283145"/>
    <property type="match status" value="1"/>
</dbReference>
<name>A0A0F0CR94_9BACT</name>
<evidence type="ECO:0000256" key="3">
    <source>
        <dbReference type="PIRSR" id="PIRSR640198-3"/>
    </source>
</evidence>
<organism evidence="5 6">
    <name type="scientific">Candidatus Omnitrophus magneticus</name>
    <dbReference type="NCBI Taxonomy" id="1609969"/>
    <lineage>
        <taxon>Bacteria</taxon>
        <taxon>Pseudomonadati</taxon>
        <taxon>Candidatus Omnitrophota</taxon>
        <taxon>Candidatus Omnitrophus</taxon>
    </lineage>
</organism>
<dbReference type="PROSITE" id="PS51459">
    <property type="entry name" value="FIDO"/>
    <property type="match status" value="1"/>
</dbReference>
<gene>
    <name evidence="5" type="ORF">OMAG_000341</name>
</gene>
<proteinExistence type="predicted"/>
<feature type="binding site" evidence="2">
    <location>
        <begin position="177"/>
        <end position="184"/>
    </location>
    <ligand>
        <name>ATP</name>
        <dbReference type="ChEBI" id="CHEBI:30616"/>
    </ligand>
</feature>
<feature type="site" description="Important for autoinhibition of adenylyltransferase activity" evidence="3">
    <location>
        <position position="45"/>
    </location>
</feature>
<evidence type="ECO:0000256" key="1">
    <source>
        <dbReference type="PIRSR" id="PIRSR640198-1"/>
    </source>
</evidence>
<sequence length="246" mass="27924">MKDILRRVDNAQAKINALRPFSNEMNQQIKEYFRIGLTYSSNALEGNSLTISETKVVIEDGLTIAGKPLREHYEATGHSDAFDYMYTLVTGNTITEEDIKKLHALFYYRIKEEDAGKYRKVQSIITGSQYPLPKPDALPAMLEKFIKDLPCLKKDNHPVVYAAKLHKEFVFIHPFVDGNGRVARLLMNTALMQAGYIIAIIPPLKRAEYISALEKAHKNDADFIKLIASSVYETQNDLLRMVNGKN</sequence>
<dbReference type="Pfam" id="PF02661">
    <property type="entry name" value="Fic"/>
    <property type="match status" value="1"/>
</dbReference>
<dbReference type="InterPro" id="IPR040198">
    <property type="entry name" value="Fido_containing"/>
</dbReference>
<keyword evidence="2" id="KW-0067">ATP-binding</keyword>
<evidence type="ECO:0000259" key="4">
    <source>
        <dbReference type="PROSITE" id="PS51459"/>
    </source>
</evidence>
<dbReference type="Gene3D" id="1.10.3290.10">
    <property type="entry name" value="Fido-like domain"/>
    <property type="match status" value="1"/>
</dbReference>
<keyword evidence="6" id="KW-1185">Reference proteome</keyword>
<keyword evidence="2" id="KW-0547">Nucleotide-binding</keyword>
<comment type="caution">
    <text evidence="5">The sequence shown here is derived from an EMBL/GenBank/DDBJ whole genome shotgun (WGS) entry which is preliminary data.</text>
</comment>
<accession>A0A0F0CR94</accession>
<dbReference type="InterPro" id="IPR036597">
    <property type="entry name" value="Fido-like_dom_sf"/>
</dbReference>
<dbReference type="PATRIC" id="fig|1609969.3.peg.373"/>
<dbReference type="AlphaFoldDB" id="A0A0F0CR94"/>
<evidence type="ECO:0000313" key="6">
    <source>
        <dbReference type="Proteomes" id="UP000033428"/>
    </source>
</evidence>
<feature type="domain" description="Fido" evidence="4">
    <location>
        <begin position="94"/>
        <end position="229"/>
    </location>
</feature>
<protein>
    <submittedName>
        <fullName evidence="5">Filamentation induced by cAMP protein fic</fullName>
    </submittedName>
</protein>
<evidence type="ECO:0000256" key="2">
    <source>
        <dbReference type="PIRSR" id="PIRSR640198-2"/>
    </source>
</evidence>
<feature type="active site" evidence="1">
    <location>
        <position position="173"/>
    </location>
</feature>
<reference evidence="5 6" key="1">
    <citation type="submission" date="2015-02" db="EMBL/GenBank/DDBJ databases">
        <title>Single-cell genomics of uncultivated deep-branching MTB reveals a conserved set of magnetosome genes.</title>
        <authorList>
            <person name="Kolinko S."/>
            <person name="Richter M."/>
            <person name="Glockner F.O."/>
            <person name="Brachmann A."/>
            <person name="Schuler D."/>
        </authorList>
    </citation>
    <scope>NUCLEOTIDE SEQUENCE [LARGE SCALE GENOMIC DNA]</scope>
    <source>
        <strain evidence="5">SKK-01</strain>
    </source>
</reference>
<dbReference type="EMBL" id="JYNY01000072">
    <property type="protein sequence ID" value="KJJ85787.1"/>
    <property type="molecule type" value="Genomic_DNA"/>
</dbReference>
<dbReference type="PANTHER" id="PTHR13504:SF38">
    <property type="entry name" value="FIDO DOMAIN-CONTAINING PROTEIN"/>
    <property type="match status" value="1"/>
</dbReference>